<reference evidence="1 2" key="1">
    <citation type="submission" date="2020-03" db="EMBL/GenBank/DDBJ databases">
        <title>Genomic Encyclopedia of Type Strains, Phase IV (KMG-IV): sequencing the most valuable type-strain genomes for metagenomic binning, comparative biology and taxonomic classification.</title>
        <authorList>
            <person name="Goeker M."/>
        </authorList>
    </citation>
    <scope>NUCLEOTIDE SEQUENCE [LARGE SCALE GENOMIC DNA]</scope>
    <source>
        <strain evidence="1 2">DSM 26613</strain>
    </source>
</reference>
<dbReference type="RefSeq" id="WP_167660566.1">
    <property type="nucleotide sequence ID" value="NZ_BMCQ01000004.1"/>
</dbReference>
<name>A0ABX0WQE3_9BURK</name>
<evidence type="ECO:0008006" key="3">
    <source>
        <dbReference type="Google" id="ProtNLM"/>
    </source>
</evidence>
<proteinExistence type="predicted"/>
<dbReference type="EMBL" id="JAATIZ010000001">
    <property type="protein sequence ID" value="NJB64367.1"/>
    <property type="molecule type" value="Genomic_DNA"/>
</dbReference>
<evidence type="ECO:0000313" key="1">
    <source>
        <dbReference type="EMBL" id="NJB64367.1"/>
    </source>
</evidence>
<evidence type="ECO:0000313" key="2">
    <source>
        <dbReference type="Proteomes" id="UP000783934"/>
    </source>
</evidence>
<keyword evidence="2" id="KW-1185">Reference proteome</keyword>
<sequence length="163" mass="18451">MKLSEVIKTAIEPAFSLLPERMRSKEASVMLLAIGLQESRFVHTYQLVQGKPGAKGPARGWWQFERMGGVHGVLTHAASKDHALAVCRARGVEPNARDVWEKLEHDQILAAAFARLLLWTDPRSLPRLGDEQGAWDLYMRVWRPGKPHLRTWTVCYADALKEV</sequence>
<accession>A0ABX0WQE3</accession>
<comment type="caution">
    <text evidence="1">The sequence shown here is derived from an EMBL/GenBank/DDBJ whole genome shotgun (WGS) entry which is preliminary data.</text>
</comment>
<gene>
    <name evidence="1" type="ORF">GGR41_000588</name>
</gene>
<dbReference type="Proteomes" id="UP000783934">
    <property type="component" value="Unassembled WGS sequence"/>
</dbReference>
<protein>
    <recommendedName>
        <fullName evidence="3">Lysozyme</fullName>
    </recommendedName>
</protein>
<organism evidence="1 2">
    <name type="scientific">Paenalcaligenes hominis</name>
    <dbReference type="NCBI Taxonomy" id="643674"/>
    <lineage>
        <taxon>Bacteria</taxon>
        <taxon>Pseudomonadati</taxon>
        <taxon>Pseudomonadota</taxon>
        <taxon>Betaproteobacteria</taxon>
        <taxon>Burkholderiales</taxon>
        <taxon>Alcaligenaceae</taxon>
        <taxon>Paenalcaligenes</taxon>
    </lineage>
</organism>